<feature type="region of interest" description="Disordered" evidence="2">
    <location>
        <begin position="906"/>
        <end position="944"/>
    </location>
</feature>
<feature type="coiled-coil region" evidence="1">
    <location>
        <begin position="374"/>
        <end position="401"/>
    </location>
</feature>
<feature type="region of interest" description="Disordered" evidence="2">
    <location>
        <begin position="1"/>
        <end position="81"/>
    </location>
</feature>
<protein>
    <submittedName>
        <fullName evidence="3">Uncharacterized protein</fullName>
    </submittedName>
</protein>
<organism evidence="3">
    <name type="scientific">viral metagenome</name>
    <dbReference type="NCBI Taxonomy" id="1070528"/>
    <lineage>
        <taxon>unclassified sequences</taxon>
        <taxon>metagenomes</taxon>
        <taxon>organismal metagenomes</taxon>
    </lineage>
</organism>
<evidence type="ECO:0000256" key="2">
    <source>
        <dbReference type="SAM" id="MobiDB-lite"/>
    </source>
</evidence>
<feature type="compositionally biased region" description="Polar residues" evidence="2">
    <location>
        <begin position="42"/>
        <end position="57"/>
    </location>
</feature>
<proteinExistence type="predicted"/>
<feature type="compositionally biased region" description="Low complexity" evidence="2">
    <location>
        <begin position="62"/>
        <end position="71"/>
    </location>
</feature>
<accession>A0A6C0J6I2</accession>
<evidence type="ECO:0000313" key="3">
    <source>
        <dbReference type="EMBL" id="QHU00316.1"/>
    </source>
</evidence>
<feature type="coiled-coil region" evidence="1">
    <location>
        <begin position="323"/>
        <end position="350"/>
    </location>
</feature>
<name>A0A6C0J6I2_9ZZZZ</name>
<feature type="compositionally biased region" description="Low complexity" evidence="2">
    <location>
        <begin position="14"/>
        <end position="37"/>
    </location>
</feature>
<feature type="compositionally biased region" description="Basic and acidic residues" evidence="2">
    <location>
        <begin position="935"/>
        <end position="944"/>
    </location>
</feature>
<feature type="region of interest" description="Disordered" evidence="2">
    <location>
        <begin position="748"/>
        <end position="767"/>
    </location>
</feature>
<dbReference type="EMBL" id="MN740325">
    <property type="protein sequence ID" value="QHU00316.1"/>
    <property type="molecule type" value="Genomic_DNA"/>
</dbReference>
<reference evidence="3" key="1">
    <citation type="journal article" date="2020" name="Nature">
        <title>Giant virus diversity and host interactions through global metagenomics.</title>
        <authorList>
            <person name="Schulz F."/>
            <person name="Roux S."/>
            <person name="Paez-Espino D."/>
            <person name="Jungbluth S."/>
            <person name="Walsh D.A."/>
            <person name="Denef V.J."/>
            <person name="McMahon K.D."/>
            <person name="Konstantinidis K.T."/>
            <person name="Eloe-Fadrosh E.A."/>
            <person name="Kyrpides N.C."/>
            <person name="Woyke T."/>
        </authorList>
    </citation>
    <scope>NUCLEOTIDE SEQUENCE</scope>
    <source>
        <strain evidence="3">GVMAG-M-3300025860-12</strain>
    </source>
</reference>
<sequence length="944" mass="105280">MTSTPTVEFIDTPSSLVTGCSSTSSLVTGGSSSQLQGRKTDISTGTNATSEGSSPFATPSADDGWSSGGWSRQKTPSQRVEEQAVGLRPFRGDGPRGPAAGYFVALNSAGQQVKTPMCPPAAGAKQGRRARYLTPSKTMRGLLGLDDKRFREETRRFINIDIGIECGNDVETPYVIQGSTIKKVKFGGWLRFLSDGSETYAPLSQLLREWFTVVPGCAKKNKDGQFCFIQFIDEKGLRIGTDAIESGTPLGPWDLVVEQLVRGIIDALELQLPTLSSFTTPKGENFAETFIKFILQKGQPAHTDFSRFLTTEFRVQDQCDKELAHVQSVYANLQNNLEKHKKDESDALESARSSQLETTKSIFSHVATLAHRKADEIRVQLKAMESELAICEKRVEGATDLTLACDGLRENDVKFFWNSASLDLQMRVVQAAVIGAYSGRILVVPFDETRLFYGKPWFSVPVTSLSLFTPGAKVLVRVKISRKTGHWMGSTAYPAPTDEILKDHERTYIEKTQALFERKSKSLRETREATEHGDWFRKAVSTVLAHVVFQAKISQSTSVQVTPDEITEHFYKTHTESGTHRIRTLAEKVVIRVSTHNGKKTTKGIITPTQRQVEMCTNPFQDSGRLYFHESGKHGFLHTRTGPRYFKVCRETFERLAVQPDPRKLQGRFAECFLVDYSKIPGNVDIEFNRWEAVQINILVSTPLWYLDMTNEQTTVFNLRARTYVPPREKKAVYPAVYRAVNLGEAPVRRRNTTTEPAPPPPKSRWATSPTIPVEPHGVQLDSAPPVAAVTQVVADTHGIATSISLGPKAISAIVVSAKRREIKLLPSQWIITIPVAKYGEKFKADGSYLHYCPGITSVNIRWLSGRIKDSQVLLGSTRVARTKFKEEPILGQYYSHSEEFGKFVCSPPKSKEMNHQPVRTPSNQKSNHRRGGRKIVEVRRPPP</sequence>
<keyword evidence="1" id="KW-0175">Coiled coil</keyword>
<dbReference type="AlphaFoldDB" id="A0A6C0J6I2"/>
<evidence type="ECO:0000256" key="1">
    <source>
        <dbReference type="SAM" id="Coils"/>
    </source>
</evidence>